<dbReference type="AlphaFoldDB" id="A0A8D1RS90"/>
<dbReference type="Proteomes" id="UP000694724">
    <property type="component" value="Unplaced"/>
</dbReference>
<feature type="compositionally biased region" description="Basic and acidic residues" evidence="1">
    <location>
        <begin position="1"/>
        <end position="15"/>
    </location>
</feature>
<organism evidence="2 5">
    <name type="scientific">Sus scrofa</name>
    <name type="common">Pig</name>
    <dbReference type="NCBI Taxonomy" id="9823"/>
    <lineage>
        <taxon>Eukaryota</taxon>
        <taxon>Metazoa</taxon>
        <taxon>Chordata</taxon>
        <taxon>Craniata</taxon>
        <taxon>Vertebrata</taxon>
        <taxon>Euteleostomi</taxon>
        <taxon>Mammalia</taxon>
        <taxon>Eutheria</taxon>
        <taxon>Laurasiatheria</taxon>
        <taxon>Artiodactyla</taxon>
        <taxon>Suina</taxon>
        <taxon>Suidae</taxon>
        <taxon>Sus</taxon>
    </lineage>
</organism>
<name>A0A8D1RS90_PIG</name>
<dbReference type="Ensembl" id="ENSSSCT00055052364.1">
    <property type="protein sequence ID" value="ENSSSCP00055041831.1"/>
    <property type="gene ID" value="ENSSSCG00055026472.1"/>
</dbReference>
<evidence type="ECO:0000313" key="3">
    <source>
        <dbReference type="Ensembl" id="ENSSSCP00070008677.1"/>
    </source>
</evidence>
<evidence type="ECO:0000313" key="5">
    <source>
        <dbReference type="Proteomes" id="UP000694724"/>
    </source>
</evidence>
<feature type="region of interest" description="Disordered" evidence="1">
    <location>
        <begin position="1"/>
        <end position="71"/>
    </location>
</feature>
<accession>A0A8D1RS90</accession>
<dbReference type="Ensembl" id="ENSSSCT00070010557.1">
    <property type="protein sequence ID" value="ENSSSCP00070008677.1"/>
    <property type="gene ID" value="ENSSSCG00070005575.1"/>
</dbReference>
<evidence type="ECO:0000313" key="4">
    <source>
        <dbReference type="Proteomes" id="UP000314985"/>
    </source>
</evidence>
<dbReference type="Proteomes" id="UP000314985">
    <property type="component" value="Chromosome 15"/>
</dbReference>
<reference evidence="3 4" key="1">
    <citation type="submission" date="2017-08" db="EMBL/GenBank/DDBJ databases">
        <title>USMARCv1.0.</title>
        <authorList>
            <person name="Hannum G.I."/>
            <person name="Koren S."/>
            <person name="Schroeder S.G."/>
            <person name="Chin S.C."/>
            <person name="Nonneman D.J."/>
            <person name="Becker S.A."/>
            <person name="Rosen B.D."/>
            <person name="Bickhart D.M."/>
            <person name="Putnam N.H."/>
            <person name="Green R.E."/>
            <person name="Tuggle C.K."/>
            <person name="Liu H."/>
            <person name="Rohrer G.A."/>
            <person name="Warr A."/>
            <person name="Hall R."/>
            <person name="Kim K."/>
            <person name="Hume D.A."/>
            <person name="Talbot R."/>
            <person name="Chow W."/>
            <person name="Howe K."/>
            <person name="Schwartz A.S."/>
            <person name="Watson M."/>
            <person name="Archibald A.L."/>
            <person name="Phillippy A.M."/>
            <person name="Smith T.P.L."/>
        </authorList>
    </citation>
    <scope>NUCLEOTIDE SEQUENCE [LARGE SCALE GENOMIC DNA]</scope>
</reference>
<sequence length="71" mass="7697">MEDRSSPALEEDHRRPGGLSVPAPPEDLAAQTTSEPSKSLSAARRHLSRRNGLSKLCQSRMALSGGCREPR</sequence>
<proteinExistence type="predicted"/>
<evidence type="ECO:0000313" key="2">
    <source>
        <dbReference type="Ensembl" id="ENSSSCP00055041831.1"/>
    </source>
</evidence>
<reference evidence="2" key="2">
    <citation type="submission" date="2025-05" db="UniProtKB">
        <authorList>
            <consortium name="Ensembl"/>
        </authorList>
    </citation>
    <scope>IDENTIFICATION</scope>
</reference>
<evidence type="ECO:0000256" key="1">
    <source>
        <dbReference type="SAM" id="MobiDB-lite"/>
    </source>
</evidence>
<protein>
    <submittedName>
        <fullName evidence="2">Uncharacterized protein</fullName>
    </submittedName>
</protein>